<sequence>MEDFGDILYILVMLGALVFSVIRKAQQSKNKPPMPESDKSSPYDPMAEEEPLMEELREMFAKPKRPEPQPVVEKPVQVKTKPVEQTFSKKVNRTVTPKKTEPLKVINTDDEYEGFVFDTDEVDMRKAVIYSEILNRPYQ</sequence>
<feature type="transmembrane region" description="Helical" evidence="2">
    <location>
        <begin position="6"/>
        <end position="22"/>
    </location>
</feature>
<protein>
    <submittedName>
        <fullName evidence="3">Uncharacterized protein</fullName>
    </submittedName>
</protein>
<dbReference type="Proteomes" id="UP000708576">
    <property type="component" value="Unassembled WGS sequence"/>
</dbReference>
<dbReference type="RefSeq" id="WP_212212692.1">
    <property type="nucleotide sequence ID" value="NZ_JAGUCO010000001.1"/>
</dbReference>
<keyword evidence="4" id="KW-1185">Reference proteome</keyword>
<keyword evidence="2" id="KW-1133">Transmembrane helix</keyword>
<accession>A0ABS5JQ72</accession>
<proteinExistence type="predicted"/>
<keyword evidence="2" id="KW-0472">Membrane</keyword>
<name>A0ABS5JQ72_9BACT</name>
<reference evidence="3 4" key="1">
    <citation type="journal article" date="2015" name="Int. J. Syst. Evol. Microbiol.">
        <title>Carboxylicivirga linearis sp. nov., isolated from a sea cucumber culture pond.</title>
        <authorList>
            <person name="Wang F.Q."/>
            <person name="Zhou Y.X."/>
            <person name="Lin X.Z."/>
            <person name="Chen G.J."/>
            <person name="Du Z.J."/>
        </authorList>
    </citation>
    <scope>NUCLEOTIDE SEQUENCE [LARGE SCALE GENOMIC DNA]</scope>
    <source>
        <strain evidence="3 4">FB218</strain>
    </source>
</reference>
<dbReference type="EMBL" id="JAGUCO010000001">
    <property type="protein sequence ID" value="MBS2096990.1"/>
    <property type="molecule type" value="Genomic_DNA"/>
</dbReference>
<feature type="region of interest" description="Disordered" evidence="1">
    <location>
        <begin position="25"/>
        <end position="51"/>
    </location>
</feature>
<evidence type="ECO:0000256" key="1">
    <source>
        <dbReference type="SAM" id="MobiDB-lite"/>
    </source>
</evidence>
<organism evidence="3 4">
    <name type="scientific">Carboxylicivirga linearis</name>
    <dbReference type="NCBI Taxonomy" id="1628157"/>
    <lineage>
        <taxon>Bacteria</taxon>
        <taxon>Pseudomonadati</taxon>
        <taxon>Bacteroidota</taxon>
        <taxon>Bacteroidia</taxon>
        <taxon>Marinilabiliales</taxon>
        <taxon>Marinilabiliaceae</taxon>
        <taxon>Carboxylicivirga</taxon>
    </lineage>
</organism>
<evidence type="ECO:0000256" key="2">
    <source>
        <dbReference type="SAM" id="Phobius"/>
    </source>
</evidence>
<evidence type="ECO:0000313" key="4">
    <source>
        <dbReference type="Proteomes" id="UP000708576"/>
    </source>
</evidence>
<evidence type="ECO:0000313" key="3">
    <source>
        <dbReference type="EMBL" id="MBS2096990.1"/>
    </source>
</evidence>
<comment type="caution">
    <text evidence="3">The sequence shown here is derived from an EMBL/GenBank/DDBJ whole genome shotgun (WGS) entry which is preliminary data.</text>
</comment>
<gene>
    <name evidence="3" type="ORF">KEM10_01795</name>
</gene>
<keyword evidence="2" id="KW-0812">Transmembrane</keyword>